<feature type="region of interest" description="Disordered" evidence="1">
    <location>
        <begin position="65"/>
        <end position="135"/>
    </location>
</feature>
<gene>
    <name evidence="2" type="ORF">COCVIDRAFT_107625</name>
</gene>
<evidence type="ECO:0000313" key="3">
    <source>
        <dbReference type="Proteomes" id="UP000054337"/>
    </source>
</evidence>
<organism evidence="2 3">
    <name type="scientific">Bipolaris victoriae (strain FI3)</name>
    <name type="common">Victoria blight of oats agent</name>
    <name type="synonym">Cochliobolus victoriae</name>
    <dbReference type="NCBI Taxonomy" id="930091"/>
    <lineage>
        <taxon>Eukaryota</taxon>
        <taxon>Fungi</taxon>
        <taxon>Dikarya</taxon>
        <taxon>Ascomycota</taxon>
        <taxon>Pezizomycotina</taxon>
        <taxon>Dothideomycetes</taxon>
        <taxon>Pleosporomycetidae</taxon>
        <taxon>Pleosporales</taxon>
        <taxon>Pleosporineae</taxon>
        <taxon>Pleosporaceae</taxon>
        <taxon>Bipolaris</taxon>
    </lineage>
</organism>
<dbReference type="Proteomes" id="UP000054337">
    <property type="component" value="Unassembled WGS sequence"/>
</dbReference>
<dbReference type="AlphaFoldDB" id="W7ED99"/>
<reference evidence="2 3" key="1">
    <citation type="journal article" date="2013" name="PLoS Genet.">
        <title>Comparative genome structure, secondary metabolite, and effector coding capacity across Cochliobolus pathogens.</title>
        <authorList>
            <person name="Condon B.J."/>
            <person name="Leng Y."/>
            <person name="Wu D."/>
            <person name="Bushley K.E."/>
            <person name="Ohm R.A."/>
            <person name="Otillar R."/>
            <person name="Martin J."/>
            <person name="Schackwitz W."/>
            <person name="Grimwood J."/>
            <person name="MohdZainudin N."/>
            <person name="Xue C."/>
            <person name="Wang R."/>
            <person name="Manning V.A."/>
            <person name="Dhillon B."/>
            <person name="Tu Z.J."/>
            <person name="Steffenson B.J."/>
            <person name="Salamov A."/>
            <person name="Sun H."/>
            <person name="Lowry S."/>
            <person name="LaButti K."/>
            <person name="Han J."/>
            <person name="Copeland A."/>
            <person name="Lindquist E."/>
            <person name="Barry K."/>
            <person name="Schmutz J."/>
            <person name="Baker S.E."/>
            <person name="Ciuffetti L.M."/>
            <person name="Grigoriev I.V."/>
            <person name="Zhong S."/>
            <person name="Turgeon B.G."/>
        </authorList>
    </citation>
    <scope>NUCLEOTIDE SEQUENCE [LARGE SCALE GENOMIC DNA]</scope>
    <source>
        <strain evidence="2 3">FI3</strain>
    </source>
</reference>
<proteinExistence type="predicted"/>
<dbReference type="GeneID" id="26249268"/>
<feature type="compositionally biased region" description="Basic and acidic residues" evidence="1">
    <location>
        <begin position="118"/>
        <end position="129"/>
    </location>
</feature>
<evidence type="ECO:0000313" key="2">
    <source>
        <dbReference type="EMBL" id="EUN23885.1"/>
    </source>
</evidence>
<protein>
    <submittedName>
        <fullName evidence="2">Uncharacterized protein</fullName>
    </submittedName>
</protein>
<dbReference type="RefSeq" id="XP_014553463.1">
    <property type="nucleotide sequence ID" value="XM_014697977.1"/>
</dbReference>
<evidence type="ECO:0000256" key="1">
    <source>
        <dbReference type="SAM" id="MobiDB-lite"/>
    </source>
</evidence>
<sequence length="135" mass="14919">MSSNDSTAKGWTDRQRLAYYFSLVEYSNVKLDFTNAPRPEGKSVGACRIMVDRLKGTLKDELAALRGTDADAGGTTPKKAVTTPRKRKAKAEVEAEDDTPVKQGRKKKVEDVEEEEEKVVGDKNEVKEGDIDDVV</sequence>
<keyword evidence="3" id="KW-1185">Reference proteome</keyword>
<name>W7ED99_BIPV3</name>
<dbReference type="EMBL" id="KI968777">
    <property type="protein sequence ID" value="EUN23885.1"/>
    <property type="molecule type" value="Genomic_DNA"/>
</dbReference>
<dbReference type="HOGENOM" id="CLU_138065_0_0_1"/>
<dbReference type="OrthoDB" id="5371646at2759"/>
<accession>W7ED99</accession>